<reference evidence="12" key="1">
    <citation type="journal article" date="2023" name="G3 (Bethesda)">
        <title>Whole genome assembly and annotation of the endangered Caribbean coral Acropora cervicornis.</title>
        <authorList>
            <person name="Selwyn J.D."/>
            <person name="Vollmer S.V."/>
        </authorList>
    </citation>
    <scope>NUCLEOTIDE SEQUENCE</scope>
    <source>
        <strain evidence="12">K2</strain>
    </source>
</reference>
<evidence type="ECO:0000259" key="11">
    <source>
        <dbReference type="SMART" id="SM01269"/>
    </source>
</evidence>
<accession>A0AAD9V4H4</accession>
<comment type="subcellular location">
    <subcellularLocation>
        <location evidence="1">Membrane</location>
        <topology evidence="1">Multi-pass membrane protein</topology>
    </subcellularLocation>
</comment>
<dbReference type="AlphaFoldDB" id="A0AAD9V4H4"/>
<dbReference type="PANTHER" id="PTHR12879:SF8">
    <property type="entry name" value="SPHINGOLIPID DELTA(4)-DESATURASE DES1"/>
    <property type="match status" value="1"/>
</dbReference>
<evidence type="ECO:0000256" key="7">
    <source>
        <dbReference type="ARBA" id="ARBA00023098"/>
    </source>
</evidence>
<dbReference type="InterPro" id="IPR005804">
    <property type="entry name" value="FA_desaturase_dom"/>
</dbReference>
<dbReference type="EMBL" id="JARQWQ010000034">
    <property type="protein sequence ID" value="KAK2560926.1"/>
    <property type="molecule type" value="Genomic_DNA"/>
</dbReference>
<feature type="region of interest" description="Disordered" evidence="9">
    <location>
        <begin position="309"/>
        <end position="328"/>
    </location>
</feature>
<feature type="transmembrane region" description="Helical" evidence="10">
    <location>
        <begin position="68"/>
        <end position="91"/>
    </location>
</feature>
<dbReference type="GO" id="GO:0016020">
    <property type="term" value="C:membrane"/>
    <property type="evidence" value="ECO:0007669"/>
    <property type="project" value="UniProtKB-SubCell"/>
</dbReference>
<keyword evidence="13" id="KW-1185">Reference proteome</keyword>
<gene>
    <name evidence="12" type="ORF">P5673_016041</name>
</gene>
<evidence type="ECO:0000256" key="10">
    <source>
        <dbReference type="SAM" id="Phobius"/>
    </source>
</evidence>
<keyword evidence="5 10" id="KW-1133">Transmembrane helix</keyword>
<dbReference type="Pfam" id="PF00487">
    <property type="entry name" value="FA_desaturase"/>
    <property type="match status" value="2"/>
</dbReference>
<feature type="domain" description="Sphingolipid delta4-desaturase N-terminal" evidence="11">
    <location>
        <begin position="335"/>
        <end position="373"/>
    </location>
</feature>
<feature type="transmembrane region" description="Helical" evidence="10">
    <location>
        <begin position="103"/>
        <end position="124"/>
    </location>
</feature>
<dbReference type="GO" id="GO:0046513">
    <property type="term" value="P:ceramide biosynthetic process"/>
    <property type="evidence" value="ECO:0007669"/>
    <property type="project" value="TreeGrafter"/>
</dbReference>
<sequence length="657" mass="76343">MGGQVSRSDWIWSYTSEPHATRRKEILAKYPQIKKLMGLDPNLKYQIMLVMAIQMGMVYASQFMSWPLVILMSYTLGGLVNHSLCLGIHEISHNLAFGHSRPFLNRLFSVFANLPVGVPIAVTFKKYHLQHHRYQGDVELDGDLPTKFESQFFVNSATKLLWVLMMPFWFGIRPILVYPTWPQPLEIINYILQFAFNYWIYQLWGGKALFCLVGSMLFGMSLHPAAGHAIAEHYQFQDDVETYSYYGPLNWFLFNIGYHNEHHDFPNIPGSRLPKLQEIAPEYYKPLPHHTSYSKVIYEFITNPTIGPFSRTKRQGNRPGPEDMKRFESNMGGKVSKTDFEWSSTAEPHASRRKEILAKYPQIKKLMGYDSNFKYQVMLLMVIQFGLAYAMQNVSWPFLFLVAYTIGGVINHALLLAIHEISHNLAFGHSRPLHNRIFSLITNLPIGVPCAISFKKYHLEHHRYQGDEELDADLPTEFEAQMFFNTPTKLVWVIFQPFFYSLRPMFVYPQSPLPLEIINFVLQFSFDALLVHYWGHKPLVFMIASSLLGMGLHPVAGHFISEHYMFTKGYETYSYYGPLNWVTFNVGYHNEHHDFPSVPGSRLPLVREIAPEYYKDLPHHNSWTKVIYEFIMDPAIGPYARMKRKAMKTRIGEEKEE</sequence>
<dbReference type="EC" id="1.14.19.17" evidence="3"/>
<keyword evidence="8 10" id="KW-0472">Membrane</keyword>
<dbReference type="GO" id="GO:0042284">
    <property type="term" value="F:sphingolipid delta-4 desaturase activity"/>
    <property type="evidence" value="ECO:0007669"/>
    <property type="project" value="UniProtKB-EC"/>
</dbReference>
<evidence type="ECO:0000256" key="4">
    <source>
        <dbReference type="ARBA" id="ARBA00022692"/>
    </source>
</evidence>
<evidence type="ECO:0000256" key="2">
    <source>
        <dbReference type="ARBA" id="ARBA00006146"/>
    </source>
</evidence>
<organism evidence="12 13">
    <name type="scientific">Acropora cervicornis</name>
    <name type="common">Staghorn coral</name>
    <dbReference type="NCBI Taxonomy" id="6130"/>
    <lineage>
        <taxon>Eukaryota</taxon>
        <taxon>Metazoa</taxon>
        <taxon>Cnidaria</taxon>
        <taxon>Anthozoa</taxon>
        <taxon>Hexacorallia</taxon>
        <taxon>Scleractinia</taxon>
        <taxon>Astrocoeniina</taxon>
        <taxon>Acroporidae</taxon>
        <taxon>Acropora</taxon>
    </lineage>
</organism>
<dbReference type="Proteomes" id="UP001249851">
    <property type="component" value="Unassembled WGS sequence"/>
</dbReference>
<evidence type="ECO:0000256" key="1">
    <source>
        <dbReference type="ARBA" id="ARBA00004141"/>
    </source>
</evidence>
<evidence type="ECO:0000256" key="9">
    <source>
        <dbReference type="SAM" id="MobiDB-lite"/>
    </source>
</evidence>
<keyword evidence="6" id="KW-0560">Oxidoreductase</keyword>
<comment type="caution">
    <text evidence="12">The sequence shown here is derived from an EMBL/GenBank/DDBJ whole genome shotgun (WGS) entry which is preliminary data.</text>
</comment>
<feature type="transmembrane region" description="Helical" evidence="10">
    <location>
        <begin position="540"/>
        <end position="560"/>
    </location>
</feature>
<dbReference type="InterPro" id="IPR011388">
    <property type="entry name" value="DES1/DES2"/>
</dbReference>
<proteinExistence type="inferred from homology"/>
<evidence type="ECO:0000256" key="8">
    <source>
        <dbReference type="ARBA" id="ARBA00023136"/>
    </source>
</evidence>
<feature type="transmembrane region" description="Helical" evidence="10">
    <location>
        <begin position="198"/>
        <end position="218"/>
    </location>
</feature>
<feature type="domain" description="Sphingolipid delta4-desaturase N-terminal" evidence="11">
    <location>
        <begin position="5"/>
        <end position="43"/>
    </location>
</feature>
<evidence type="ECO:0000256" key="3">
    <source>
        <dbReference type="ARBA" id="ARBA00012021"/>
    </source>
</evidence>
<keyword evidence="4 10" id="KW-0812">Transmembrane</keyword>
<evidence type="ECO:0000256" key="6">
    <source>
        <dbReference type="ARBA" id="ARBA00023002"/>
    </source>
</evidence>
<evidence type="ECO:0000313" key="12">
    <source>
        <dbReference type="EMBL" id="KAK2560926.1"/>
    </source>
</evidence>
<keyword evidence="7" id="KW-0443">Lipid metabolism</keyword>
<dbReference type="PANTHER" id="PTHR12879">
    <property type="entry name" value="SPHINGOLIPID DELTA 4 DESATURASE/C-4 HYDROXYLASE PROTEIN DES2"/>
    <property type="match status" value="1"/>
</dbReference>
<feature type="transmembrane region" description="Helical" evidence="10">
    <location>
        <begin position="160"/>
        <end position="178"/>
    </location>
</feature>
<dbReference type="SMART" id="SM01269">
    <property type="entry name" value="Lipid_DES"/>
    <property type="match status" value="2"/>
</dbReference>
<dbReference type="Pfam" id="PF08557">
    <property type="entry name" value="Lipid_DES"/>
    <property type="match status" value="2"/>
</dbReference>
<name>A0AAD9V4H4_ACRCE</name>
<reference evidence="12" key="2">
    <citation type="journal article" date="2023" name="Science">
        <title>Genomic signatures of disease resistance in endangered staghorn corals.</title>
        <authorList>
            <person name="Vollmer S.V."/>
            <person name="Selwyn J.D."/>
            <person name="Despard B.A."/>
            <person name="Roesel C.L."/>
        </authorList>
    </citation>
    <scope>NUCLEOTIDE SEQUENCE</scope>
    <source>
        <strain evidence="12">K2</strain>
    </source>
</reference>
<feature type="transmembrane region" description="Helical" evidence="10">
    <location>
        <begin position="398"/>
        <end position="418"/>
    </location>
</feature>
<evidence type="ECO:0000256" key="5">
    <source>
        <dbReference type="ARBA" id="ARBA00022989"/>
    </source>
</evidence>
<protein>
    <recommendedName>
        <fullName evidence="3">sphingolipid 4-desaturase</fullName>
        <ecNumber evidence="3">1.14.19.17</ecNumber>
    </recommendedName>
</protein>
<comment type="similarity">
    <text evidence="2">Belongs to the fatty acid desaturase type 1 family. DEGS subfamily.</text>
</comment>
<feature type="transmembrane region" description="Helical" evidence="10">
    <location>
        <begin position="373"/>
        <end position="392"/>
    </location>
</feature>
<dbReference type="InterPro" id="IPR013866">
    <property type="entry name" value="Sphingolipid_d4-desaturase_N"/>
</dbReference>
<dbReference type="CDD" id="cd03508">
    <property type="entry name" value="Delta4-sphingolipid-FADS-like"/>
    <property type="match status" value="1"/>
</dbReference>
<evidence type="ECO:0000313" key="13">
    <source>
        <dbReference type="Proteomes" id="UP001249851"/>
    </source>
</evidence>